<name>A0AA51UFH7_9EURY</name>
<dbReference type="KEGG" id="mmav:RE476_11590"/>
<dbReference type="PANTHER" id="PTHR46268:SF6">
    <property type="entry name" value="UNIVERSAL STRESS PROTEIN UP12"/>
    <property type="match status" value="1"/>
</dbReference>
<organism evidence="3 4">
    <name type="scientific">Methanolobus mangrovi</name>
    <dbReference type="NCBI Taxonomy" id="3072977"/>
    <lineage>
        <taxon>Archaea</taxon>
        <taxon>Methanobacteriati</taxon>
        <taxon>Methanobacteriota</taxon>
        <taxon>Stenosarchaea group</taxon>
        <taxon>Methanomicrobia</taxon>
        <taxon>Methanosarcinales</taxon>
        <taxon>Methanosarcinaceae</taxon>
        <taxon>Methanolobus</taxon>
    </lineage>
</organism>
<dbReference type="InterPro" id="IPR006015">
    <property type="entry name" value="Universal_stress_UspA"/>
</dbReference>
<proteinExistence type="inferred from homology"/>
<dbReference type="EMBL" id="CP133594">
    <property type="protein sequence ID" value="WMW21999.1"/>
    <property type="molecule type" value="Genomic_DNA"/>
</dbReference>
<sequence>MTSALYKKIFIATDGSTQNRKAILHSIELAKLSGAKLYAGYVVDTAAFASIPMDSGWEMMYELLEQEANVATESVKKIAEGEGIAFEMVTLEGNPSHEIIEFADNNDIDLIVLGTLGKTGLDRFLLGSVAEKVTRNSKVPVLVVRGDSEKEE</sequence>
<reference evidence="3" key="1">
    <citation type="submission" date="2023-08" db="EMBL/GenBank/DDBJ databases">
        <title>Methanolobus mangrovi sp. nov. and Methanolobus sediminis sp. nov, two novel methylotrophic methanogens isolated from mangrove sediments in China.</title>
        <authorList>
            <person name="Zhou J."/>
        </authorList>
    </citation>
    <scope>NUCLEOTIDE SEQUENCE</scope>
    <source>
        <strain evidence="3">FTZ2</strain>
    </source>
</reference>
<dbReference type="GeneID" id="84230793"/>
<dbReference type="CDD" id="cd00293">
    <property type="entry name" value="USP-like"/>
    <property type="match status" value="1"/>
</dbReference>
<dbReference type="PRINTS" id="PR01438">
    <property type="entry name" value="UNVRSLSTRESS"/>
</dbReference>
<dbReference type="AlphaFoldDB" id="A0AA51UFH7"/>
<dbReference type="RefSeq" id="WP_309307792.1">
    <property type="nucleotide sequence ID" value="NZ_CP133594.1"/>
</dbReference>
<dbReference type="PANTHER" id="PTHR46268">
    <property type="entry name" value="STRESS RESPONSE PROTEIN NHAX"/>
    <property type="match status" value="1"/>
</dbReference>
<dbReference type="InterPro" id="IPR014729">
    <property type="entry name" value="Rossmann-like_a/b/a_fold"/>
</dbReference>
<comment type="similarity">
    <text evidence="1">Belongs to the universal stress protein A family.</text>
</comment>
<keyword evidence="4" id="KW-1185">Reference proteome</keyword>
<evidence type="ECO:0000313" key="3">
    <source>
        <dbReference type="EMBL" id="WMW21999.1"/>
    </source>
</evidence>
<dbReference type="Proteomes" id="UP001183006">
    <property type="component" value="Chromosome"/>
</dbReference>
<dbReference type="Pfam" id="PF00582">
    <property type="entry name" value="Usp"/>
    <property type="match status" value="1"/>
</dbReference>
<dbReference type="SUPFAM" id="SSF52402">
    <property type="entry name" value="Adenine nucleotide alpha hydrolases-like"/>
    <property type="match status" value="1"/>
</dbReference>
<gene>
    <name evidence="3" type="ORF">RE476_11590</name>
</gene>
<evidence type="ECO:0000259" key="2">
    <source>
        <dbReference type="Pfam" id="PF00582"/>
    </source>
</evidence>
<dbReference type="InterPro" id="IPR006016">
    <property type="entry name" value="UspA"/>
</dbReference>
<protein>
    <submittedName>
        <fullName evidence="3">Universal stress protein</fullName>
    </submittedName>
</protein>
<dbReference type="Gene3D" id="3.40.50.620">
    <property type="entry name" value="HUPs"/>
    <property type="match status" value="1"/>
</dbReference>
<evidence type="ECO:0000256" key="1">
    <source>
        <dbReference type="ARBA" id="ARBA00008791"/>
    </source>
</evidence>
<accession>A0AA51UFH7</accession>
<feature type="domain" description="UspA" evidence="2">
    <location>
        <begin position="6"/>
        <end position="145"/>
    </location>
</feature>
<evidence type="ECO:0000313" key="4">
    <source>
        <dbReference type="Proteomes" id="UP001183006"/>
    </source>
</evidence>